<dbReference type="SMART" id="SM00934">
    <property type="entry name" value="OMPdecase"/>
    <property type="match status" value="1"/>
</dbReference>
<dbReference type="EC" id="4.1.1.23" evidence="9"/>
<dbReference type="CDD" id="cd04725">
    <property type="entry name" value="OMP_decarboxylase_like"/>
    <property type="match status" value="1"/>
</dbReference>
<keyword evidence="5 9" id="KW-0456">Lyase</keyword>
<keyword evidence="4 9" id="KW-0665">Pyrimidine biosynthesis</keyword>
<dbReference type="EMBL" id="MFQH01000008">
    <property type="protein sequence ID" value="OGH78531.1"/>
    <property type="molecule type" value="Genomic_DNA"/>
</dbReference>
<dbReference type="NCBIfam" id="TIGR01740">
    <property type="entry name" value="pyrF"/>
    <property type="match status" value="1"/>
</dbReference>
<comment type="caution">
    <text evidence="11">The sequence shown here is derived from an EMBL/GenBank/DDBJ whole genome shotgun (WGS) entry which is preliminary data.</text>
</comment>
<dbReference type="PANTHER" id="PTHR19278">
    <property type="entry name" value="OROTATE PHOSPHORIBOSYLTRANSFERASE"/>
    <property type="match status" value="1"/>
</dbReference>
<feature type="binding site" evidence="8">
    <location>
        <position position="227"/>
    </location>
    <ligand>
        <name>substrate</name>
    </ligand>
</feature>
<dbReference type="AlphaFoldDB" id="A0A1F6N3S9"/>
<evidence type="ECO:0000256" key="3">
    <source>
        <dbReference type="ARBA" id="ARBA00022793"/>
    </source>
</evidence>
<evidence type="ECO:0000313" key="11">
    <source>
        <dbReference type="EMBL" id="OGH78531.1"/>
    </source>
</evidence>
<dbReference type="FunFam" id="3.20.20.70:FF:000092">
    <property type="entry name" value="Uridine monophosphate synthetase"/>
    <property type="match status" value="1"/>
</dbReference>
<evidence type="ECO:0000256" key="7">
    <source>
        <dbReference type="PIRSR" id="PIRSR614732-1"/>
    </source>
</evidence>
<dbReference type="GO" id="GO:0004588">
    <property type="term" value="F:orotate phosphoribosyltransferase activity"/>
    <property type="evidence" value="ECO:0007669"/>
    <property type="project" value="TreeGrafter"/>
</dbReference>
<feature type="binding site" evidence="8">
    <location>
        <position position="148"/>
    </location>
    <ligand>
        <name>substrate</name>
    </ligand>
</feature>
<dbReference type="Gene3D" id="3.20.20.70">
    <property type="entry name" value="Aldolase class I"/>
    <property type="match status" value="1"/>
</dbReference>
<evidence type="ECO:0000313" key="12">
    <source>
        <dbReference type="Proteomes" id="UP000177040"/>
    </source>
</evidence>
<dbReference type="GO" id="GO:0044205">
    <property type="term" value="P:'de novo' UMP biosynthetic process"/>
    <property type="evidence" value="ECO:0007669"/>
    <property type="project" value="UniProtKB-UniPathway"/>
</dbReference>
<dbReference type="GO" id="GO:0006207">
    <property type="term" value="P:'de novo' pyrimidine nucleobase biosynthetic process"/>
    <property type="evidence" value="ECO:0007669"/>
    <property type="project" value="InterPro"/>
</dbReference>
<evidence type="ECO:0000259" key="10">
    <source>
        <dbReference type="SMART" id="SM00934"/>
    </source>
</evidence>
<keyword evidence="3 9" id="KW-0210">Decarboxylase</keyword>
<feature type="active site" description="For OMPdecase activity" evidence="7">
    <location>
        <position position="88"/>
    </location>
</feature>
<feature type="active site" description="For OMPdecase activity" evidence="7">
    <location>
        <position position="90"/>
    </location>
</feature>
<evidence type="ECO:0000256" key="4">
    <source>
        <dbReference type="ARBA" id="ARBA00022975"/>
    </source>
</evidence>
<feature type="binding site" evidence="8">
    <location>
        <position position="35"/>
    </location>
    <ligand>
        <name>substrate</name>
    </ligand>
</feature>
<dbReference type="InterPro" id="IPR018089">
    <property type="entry name" value="OMPdecase_AS"/>
</dbReference>
<dbReference type="InterPro" id="IPR001754">
    <property type="entry name" value="OMPdeCOase_dom"/>
</dbReference>
<dbReference type="PANTHER" id="PTHR19278:SF9">
    <property type="entry name" value="URIDINE 5'-MONOPHOSPHATE SYNTHASE"/>
    <property type="match status" value="1"/>
</dbReference>
<feature type="binding site" evidence="8">
    <location>
        <position position="57"/>
    </location>
    <ligand>
        <name>substrate</name>
    </ligand>
</feature>
<feature type="active site" description="For OMPdecase activity" evidence="7">
    <location>
        <position position="93"/>
    </location>
</feature>
<dbReference type="Pfam" id="PF00215">
    <property type="entry name" value="OMPdecase"/>
    <property type="match status" value="1"/>
</dbReference>
<dbReference type="InterPro" id="IPR013785">
    <property type="entry name" value="Aldolase_TIM"/>
</dbReference>
<evidence type="ECO:0000256" key="6">
    <source>
        <dbReference type="ARBA" id="ARBA00049157"/>
    </source>
</evidence>
<evidence type="ECO:0000256" key="1">
    <source>
        <dbReference type="ARBA" id="ARBA00002356"/>
    </source>
</evidence>
<comment type="catalytic activity">
    <reaction evidence="6 9">
        <text>orotidine 5'-phosphate + H(+) = UMP + CO2</text>
        <dbReference type="Rhea" id="RHEA:11596"/>
        <dbReference type="ChEBI" id="CHEBI:15378"/>
        <dbReference type="ChEBI" id="CHEBI:16526"/>
        <dbReference type="ChEBI" id="CHEBI:57538"/>
        <dbReference type="ChEBI" id="CHEBI:57865"/>
        <dbReference type="EC" id="4.1.1.23"/>
    </reaction>
</comment>
<evidence type="ECO:0000256" key="9">
    <source>
        <dbReference type="RuleBase" id="RU000512"/>
    </source>
</evidence>
<reference evidence="11 12" key="1">
    <citation type="journal article" date="2016" name="Nat. Commun.">
        <title>Thousands of microbial genomes shed light on interconnected biogeochemical processes in an aquifer system.</title>
        <authorList>
            <person name="Anantharaman K."/>
            <person name="Brown C.T."/>
            <person name="Hug L.A."/>
            <person name="Sharon I."/>
            <person name="Castelle C.J."/>
            <person name="Probst A.J."/>
            <person name="Thomas B.C."/>
            <person name="Singh A."/>
            <person name="Wilkins M.J."/>
            <person name="Karaoz U."/>
            <person name="Brodie E.L."/>
            <person name="Williams K.H."/>
            <person name="Hubbard S.S."/>
            <person name="Banfield J.F."/>
        </authorList>
    </citation>
    <scope>NUCLEOTIDE SEQUENCE [LARGE SCALE GENOMIC DNA]</scope>
</reference>
<dbReference type="Proteomes" id="UP000177040">
    <property type="component" value="Unassembled WGS sequence"/>
</dbReference>
<dbReference type="InterPro" id="IPR011060">
    <property type="entry name" value="RibuloseP-bd_barrel"/>
</dbReference>
<dbReference type="InterPro" id="IPR014732">
    <property type="entry name" value="OMPdecase"/>
</dbReference>
<sequence length="258" mass="28474">MLTYSARIRLCQNPIAKKLLEIVELKKTNLCVAADVTTKAELIKIADEIGSHICLLKTHIDIIVDFDADLIIQLQRLAKKHNFLIFEDRKFADIGNTVAHQYGGGIYHIADWAHITNAHAVPGPGIIAGLKKIGLPKNNGLLLIAEMSSEGALAAGDYQNATLKMAEANQDFVIGFITTKKLLNNPTFINFTPGVKLESGFDTLGQQYLTPEKVIYENKSDIIIVGRGIEEAENPKVQAEKYRTAGWNAYEKSLEIKS</sequence>
<dbReference type="SUPFAM" id="SSF51366">
    <property type="entry name" value="Ribulose-phoshate binding barrel"/>
    <property type="match status" value="1"/>
</dbReference>
<evidence type="ECO:0000256" key="2">
    <source>
        <dbReference type="ARBA" id="ARBA00004861"/>
    </source>
</evidence>
<protein>
    <recommendedName>
        <fullName evidence="9">Orotidine 5'-phosphate decarboxylase</fullName>
        <ecNumber evidence="9">4.1.1.23</ecNumber>
    </recommendedName>
</protein>
<feature type="binding site" evidence="8">
    <location>
        <position position="206"/>
    </location>
    <ligand>
        <name>substrate</name>
    </ligand>
</feature>
<comment type="similarity">
    <text evidence="9">Belongs to the OMP decarboxylase family.</text>
</comment>
<name>A0A1F6N3S9_9BACT</name>
<accession>A0A1F6N3S9</accession>
<evidence type="ECO:0000256" key="8">
    <source>
        <dbReference type="PIRSR" id="PIRSR614732-2"/>
    </source>
</evidence>
<comment type="pathway">
    <text evidence="2 9">Pyrimidine metabolism; UMP biosynthesis via de novo pathway; UMP from orotate: step 2/2.</text>
</comment>
<dbReference type="PROSITE" id="PS00156">
    <property type="entry name" value="OMPDECASE"/>
    <property type="match status" value="1"/>
</dbReference>
<gene>
    <name evidence="11" type="ORF">A2983_00475</name>
</gene>
<dbReference type="UniPathway" id="UPA00070">
    <property type="reaction ID" value="UER00120"/>
</dbReference>
<evidence type="ECO:0000256" key="5">
    <source>
        <dbReference type="ARBA" id="ARBA00023239"/>
    </source>
</evidence>
<feature type="binding site" evidence="8">
    <location>
        <position position="226"/>
    </location>
    <ligand>
        <name>substrate</name>
    </ligand>
</feature>
<dbReference type="GO" id="GO:0004590">
    <property type="term" value="F:orotidine-5'-phosphate decarboxylase activity"/>
    <property type="evidence" value="ECO:0007669"/>
    <property type="project" value="UniProtKB-EC"/>
</dbReference>
<feature type="domain" description="Orotidine 5'-phosphate decarboxylase" evidence="10">
    <location>
        <begin position="29"/>
        <end position="242"/>
    </location>
</feature>
<organism evidence="11 12">
    <name type="scientific">Candidatus Magasanikbacteria bacterium RIFCSPLOWO2_01_FULL_40_15</name>
    <dbReference type="NCBI Taxonomy" id="1798686"/>
    <lineage>
        <taxon>Bacteria</taxon>
        <taxon>Candidatus Magasanikiibacteriota</taxon>
    </lineage>
</organism>
<proteinExistence type="inferred from homology"/>
<comment type="function">
    <text evidence="1">Catalyzes the decarboxylation of orotidine 5'-monophosphate (OMP) to uridine 5'-monophosphate (UMP).</text>
</comment>